<dbReference type="GO" id="GO:0019288">
    <property type="term" value="P:isopentenyl diphosphate biosynthetic process, methylerythritol 4-phosphate pathway"/>
    <property type="evidence" value="ECO:0007669"/>
    <property type="project" value="UniProtKB-UniRule"/>
</dbReference>
<dbReference type="STRING" id="679192.HMPREF9013_0485"/>
<gene>
    <name evidence="7 10" type="primary">ispG</name>
    <name evidence="10" type="ORF">HMPREF9013_0485</name>
</gene>
<keyword evidence="6 7" id="KW-0414">Isoprene biosynthesis</keyword>
<dbReference type="InterPro" id="IPR058579">
    <property type="entry name" value="IspG_C"/>
</dbReference>
<dbReference type="GO" id="GO:0016114">
    <property type="term" value="P:terpenoid biosynthetic process"/>
    <property type="evidence" value="ECO:0007669"/>
    <property type="project" value="InterPro"/>
</dbReference>
<evidence type="ECO:0000259" key="8">
    <source>
        <dbReference type="Pfam" id="PF04551"/>
    </source>
</evidence>
<comment type="caution">
    <text evidence="10">The sequence shown here is derived from an EMBL/GenBank/DDBJ whole genome shotgun (WGS) entry which is preliminary data.</text>
</comment>
<comment type="function">
    <text evidence="7">Converts 2C-methyl-D-erythritol 2,4-cyclodiphosphate (ME-2,4cPP) into 1-hydroxy-2-methyl-2-(E)-butenyl 4-diphosphate.</text>
</comment>
<reference evidence="11" key="1">
    <citation type="submission" date="2009-12" db="EMBL/GenBank/DDBJ databases">
        <title>Sequence of Clostridiales genomosp. BVAB3 str. UPII9-5.</title>
        <authorList>
            <person name="Madupu R."/>
            <person name="Durkin A.S."/>
            <person name="Torralba M."/>
            <person name="Methe B."/>
            <person name="Sutton G.G."/>
            <person name="Strausberg R.L."/>
            <person name="Nelson K.E."/>
        </authorList>
    </citation>
    <scope>NUCLEOTIDE SEQUENCE [LARGE SCALE GENOMIC DNA]</scope>
    <source>
        <strain evidence="11">W1219</strain>
    </source>
</reference>
<evidence type="ECO:0000256" key="2">
    <source>
        <dbReference type="ARBA" id="ARBA00022723"/>
    </source>
</evidence>
<evidence type="ECO:0000256" key="4">
    <source>
        <dbReference type="ARBA" id="ARBA00023004"/>
    </source>
</evidence>
<dbReference type="Pfam" id="PF26540">
    <property type="entry name" value="GcpE_C"/>
    <property type="match status" value="1"/>
</dbReference>
<feature type="binding site" evidence="7">
    <location>
        <position position="264"/>
    </location>
    <ligand>
        <name>[4Fe-4S] cluster</name>
        <dbReference type="ChEBI" id="CHEBI:49883"/>
    </ligand>
</feature>
<evidence type="ECO:0000313" key="10">
    <source>
        <dbReference type="EMBL" id="EFC05202.1"/>
    </source>
</evidence>
<dbReference type="PANTHER" id="PTHR30454">
    <property type="entry name" value="4-HYDROXY-3-METHYLBUT-2-EN-1-YL DIPHOSPHATE SYNTHASE"/>
    <property type="match status" value="1"/>
</dbReference>
<dbReference type="RefSeq" id="WP_006627596.1">
    <property type="nucleotide sequence ID" value="NZ_ADFR01000016.1"/>
</dbReference>
<dbReference type="NCBIfam" id="NF001540">
    <property type="entry name" value="PRK00366.1"/>
    <property type="match status" value="1"/>
</dbReference>
<dbReference type="SUPFAM" id="SSF51717">
    <property type="entry name" value="Dihydropteroate synthetase-like"/>
    <property type="match status" value="1"/>
</dbReference>
<evidence type="ECO:0000256" key="7">
    <source>
        <dbReference type="HAMAP-Rule" id="MF_00159"/>
    </source>
</evidence>
<keyword evidence="4 7" id="KW-0408">Iron</keyword>
<evidence type="ECO:0000256" key="3">
    <source>
        <dbReference type="ARBA" id="ARBA00023002"/>
    </source>
</evidence>
<dbReference type="eggNOG" id="COG0821">
    <property type="taxonomic scope" value="Bacteria"/>
</dbReference>
<comment type="pathway">
    <text evidence="7">Isoprenoid biosynthesis; isopentenyl diphosphate biosynthesis via DXP pathway; isopentenyl diphosphate from 1-deoxy-D-xylulose 5-phosphate: step 5/6.</text>
</comment>
<accession>D2MQD3</accession>
<evidence type="ECO:0000256" key="5">
    <source>
        <dbReference type="ARBA" id="ARBA00023014"/>
    </source>
</evidence>
<feature type="domain" description="IspG C-terminal" evidence="9">
    <location>
        <begin position="261"/>
        <end position="348"/>
    </location>
</feature>
<dbReference type="PANTHER" id="PTHR30454:SF0">
    <property type="entry name" value="4-HYDROXY-3-METHYLBUT-2-EN-1-YL DIPHOSPHATE SYNTHASE (FERREDOXIN), CHLOROPLASTIC"/>
    <property type="match status" value="1"/>
</dbReference>
<evidence type="ECO:0000256" key="1">
    <source>
        <dbReference type="ARBA" id="ARBA00022485"/>
    </source>
</evidence>
<comment type="cofactor">
    <cofactor evidence="7">
        <name>[4Fe-4S] cluster</name>
        <dbReference type="ChEBI" id="CHEBI:49883"/>
    </cofactor>
    <text evidence="7">Binds 1 [4Fe-4S] cluster.</text>
</comment>
<dbReference type="FunFam" id="3.20.20.20:FF:000001">
    <property type="entry name" value="4-hydroxy-3-methylbut-2-en-1-yl diphosphate synthase (flavodoxin)"/>
    <property type="match status" value="1"/>
</dbReference>
<keyword evidence="1 7" id="KW-0004">4Fe-4S</keyword>
<dbReference type="GO" id="GO:0046429">
    <property type="term" value="F:4-hydroxy-3-methylbut-2-en-1-yl diphosphate synthase activity (ferredoxin)"/>
    <property type="evidence" value="ECO:0007669"/>
    <property type="project" value="UniProtKB-UniRule"/>
</dbReference>
<evidence type="ECO:0000313" key="11">
    <source>
        <dbReference type="Proteomes" id="UP000005017"/>
    </source>
</evidence>
<proteinExistence type="inferred from homology"/>
<dbReference type="Gene3D" id="3.30.413.10">
    <property type="entry name" value="Sulfite Reductase Hemoprotein, domain 1"/>
    <property type="match status" value="1"/>
</dbReference>
<dbReference type="Gene3D" id="3.20.20.20">
    <property type="entry name" value="Dihydropteroate synthase-like"/>
    <property type="match status" value="1"/>
</dbReference>
<dbReference type="EMBL" id="ADFR01000016">
    <property type="protein sequence ID" value="EFC05202.1"/>
    <property type="molecule type" value="Genomic_DNA"/>
</dbReference>
<protein>
    <recommendedName>
        <fullName evidence="7">4-hydroxy-3-methylbut-2-en-1-yl diphosphate synthase (flavodoxin)</fullName>
        <ecNumber evidence="7">1.17.7.3</ecNumber>
    </recommendedName>
    <alternativeName>
        <fullName evidence="7">1-hydroxy-2-methyl-2-(E)-butenyl 4-diphosphate synthase</fullName>
    </alternativeName>
</protein>
<organism evidence="10 11">
    <name type="scientific">Bulleidia extructa W1219</name>
    <dbReference type="NCBI Taxonomy" id="679192"/>
    <lineage>
        <taxon>Bacteria</taxon>
        <taxon>Bacillati</taxon>
        <taxon>Bacillota</taxon>
        <taxon>Erysipelotrichia</taxon>
        <taxon>Erysipelotrichales</taxon>
        <taxon>Erysipelotrichaceae</taxon>
        <taxon>Bulleidia</taxon>
    </lineage>
</organism>
<dbReference type="EC" id="1.17.7.3" evidence="7"/>
<dbReference type="UniPathway" id="UPA00056">
    <property type="reaction ID" value="UER00096"/>
</dbReference>
<keyword evidence="11" id="KW-1185">Reference proteome</keyword>
<evidence type="ECO:0000259" key="9">
    <source>
        <dbReference type="Pfam" id="PF26540"/>
    </source>
</evidence>
<comment type="similarity">
    <text evidence="7">Belongs to the IspG family.</text>
</comment>
<name>D2MQD3_9FIRM</name>
<dbReference type="InterPro" id="IPR011005">
    <property type="entry name" value="Dihydropteroate_synth-like_sf"/>
</dbReference>
<dbReference type="GO" id="GO:0051539">
    <property type="term" value="F:4 iron, 4 sulfur cluster binding"/>
    <property type="evidence" value="ECO:0007669"/>
    <property type="project" value="UniProtKB-UniRule"/>
</dbReference>
<evidence type="ECO:0000256" key="6">
    <source>
        <dbReference type="ARBA" id="ARBA00023229"/>
    </source>
</evidence>
<dbReference type="NCBIfam" id="TIGR00612">
    <property type="entry name" value="ispG_gcpE"/>
    <property type="match status" value="1"/>
</dbReference>
<dbReference type="InterPro" id="IPR058578">
    <property type="entry name" value="IspG_TIM"/>
</dbReference>
<keyword evidence="5 7" id="KW-0411">Iron-sulfur</keyword>
<dbReference type="InterPro" id="IPR045854">
    <property type="entry name" value="NO2/SO3_Rdtase_4Fe4S_sf"/>
</dbReference>
<dbReference type="HAMAP" id="MF_00159">
    <property type="entry name" value="IspG"/>
    <property type="match status" value="1"/>
</dbReference>
<dbReference type="InterPro" id="IPR016425">
    <property type="entry name" value="IspG_bac"/>
</dbReference>
<feature type="binding site" evidence="7">
    <location>
        <position position="299"/>
    </location>
    <ligand>
        <name>[4Fe-4S] cluster</name>
        <dbReference type="ChEBI" id="CHEBI:49883"/>
    </ligand>
</feature>
<dbReference type="Proteomes" id="UP000005017">
    <property type="component" value="Unassembled WGS sequence"/>
</dbReference>
<feature type="binding site" evidence="7">
    <location>
        <position position="306"/>
    </location>
    <ligand>
        <name>[4Fe-4S] cluster</name>
        <dbReference type="ChEBI" id="CHEBI:49883"/>
    </ligand>
</feature>
<feature type="binding site" evidence="7">
    <location>
        <position position="267"/>
    </location>
    <ligand>
        <name>[4Fe-4S] cluster</name>
        <dbReference type="ChEBI" id="CHEBI:49883"/>
    </ligand>
</feature>
<dbReference type="PIRSF" id="PIRSF004640">
    <property type="entry name" value="IspG"/>
    <property type="match status" value="1"/>
</dbReference>
<dbReference type="GO" id="GO:0005506">
    <property type="term" value="F:iron ion binding"/>
    <property type="evidence" value="ECO:0007669"/>
    <property type="project" value="InterPro"/>
</dbReference>
<keyword evidence="3 7" id="KW-0560">Oxidoreductase</keyword>
<dbReference type="AlphaFoldDB" id="D2MQD3"/>
<feature type="domain" description="IspG TIM-barrel" evidence="8">
    <location>
        <begin position="6"/>
        <end position="245"/>
    </location>
</feature>
<dbReference type="SUPFAM" id="SSF56014">
    <property type="entry name" value="Nitrite and sulphite reductase 4Fe-4S domain-like"/>
    <property type="match status" value="1"/>
</dbReference>
<dbReference type="OrthoDB" id="9803214at2"/>
<keyword evidence="2 7" id="KW-0479">Metal-binding</keyword>
<comment type="catalytic activity">
    <reaction evidence="7">
        <text>(2E)-4-hydroxy-3-methylbut-2-enyl diphosphate + oxidized [flavodoxin] + H2O + 2 H(+) = 2-C-methyl-D-erythritol 2,4-cyclic diphosphate + reduced [flavodoxin]</text>
        <dbReference type="Rhea" id="RHEA:43604"/>
        <dbReference type="Rhea" id="RHEA-COMP:10622"/>
        <dbReference type="Rhea" id="RHEA-COMP:10623"/>
        <dbReference type="ChEBI" id="CHEBI:15377"/>
        <dbReference type="ChEBI" id="CHEBI:15378"/>
        <dbReference type="ChEBI" id="CHEBI:57618"/>
        <dbReference type="ChEBI" id="CHEBI:58210"/>
        <dbReference type="ChEBI" id="CHEBI:58483"/>
        <dbReference type="ChEBI" id="CHEBI:128753"/>
        <dbReference type="EC" id="1.17.7.3"/>
    </reaction>
</comment>
<dbReference type="GO" id="GO:0141197">
    <property type="term" value="F:4-hydroxy-3-methylbut-2-enyl-diphosphate synthase activity (flavodoxin)"/>
    <property type="evidence" value="ECO:0007669"/>
    <property type="project" value="UniProtKB-EC"/>
</dbReference>
<sequence>MKRSETRPIYVGSVQIGGQNRCVLQSMTNVSTHDVEASVKQINELAKAGCEIVRLAVLNEKDAEKIGEIKNRTSVPLVADIHFNHKLALTCLDLGIDAIRINPGNIGGKENVEAVVKKCQKRNVPIRIGINSGSLERELLVKYGGPCADAMLESADKHIKILEDLGFEDICLSFKSSNVALTIEVYEKASQKYPYPLHLGVTEAGGFRDSSIKSSAALGALLYQGIGDTMRISVSAAPVEELYIGKQLLRSFKLIEDVPDLIACPTCGRIQYDMLPLVKEMEDYLQDLHSNITVAVMGCPVNGIQEASRADIGVAGGVKHGLIFRKGKVIRKVPQEVLRDTLIEEINKLVQEKLSQSN</sequence>
<dbReference type="Pfam" id="PF04551">
    <property type="entry name" value="GcpE"/>
    <property type="match status" value="1"/>
</dbReference>
<dbReference type="InterPro" id="IPR004588">
    <property type="entry name" value="IspG_bac-typ"/>
</dbReference>